<dbReference type="PANTHER" id="PTHR44229:SF8">
    <property type="entry name" value="ALCOHOL DEHYDROGENASE-RELATED"/>
    <property type="match status" value="1"/>
</dbReference>
<keyword evidence="4" id="KW-0732">Signal</keyword>
<name>A0A8R2ALI3_BOMMO</name>
<evidence type="ECO:0000256" key="4">
    <source>
        <dbReference type="SAM" id="SignalP"/>
    </source>
</evidence>
<feature type="signal peptide" evidence="4">
    <location>
        <begin position="1"/>
        <end position="18"/>
    </location>
</feature>
<dbReference type="PRINTS" id="PR00080">
    <property type="entry name" value="SDRFAMILY"/>
</dbReference>
<dbReference type="KEGG" id="bmor:101737635"/>
<dbReference type="Proteomes" id="UP000005204">
    <property type="component" value="Unassembled WGS sequence"/>
</dbReference>
<evidence type="ECO:0000256" key="3">
    <source>
        <dbReference type="RuleBase" id="RU000363"/>
    </source>
</evidence>
<dbReference type="InterPro" id="IPR020904">
    <property type="entry name" value="Sc_DH/Rdtase_CS"/>
</dbReference>
<dbReference type="InterPro" id="IPR036291">
    <property type="entry name" value="NAD(P)-bd_dom_sf"/>
</dbReference>
<dbReference type="Pfam" id="PF00106">
    <property type="entry name" value="adh_short"/>
    <property type="match status" value="1"/>
</dbReference>
<accession>A0A8R2ALI3</accession>
<dbReference type="EnsemblMetazoa" id="XM_004927204.2">
    <property type="protein sequence ID" value="XP_004927261.1"/>
    <property type="gene ID" value="LOC101737635"/>
</dbReference>
<reference evidence="6" key="1">
    <citation type="journal article" date="2008" name="Insect Biochem. Mol. Biol.">
        <title>The genome of a lepidopteran model insect, the silkworm Bombyx mori.</title>
        <authorList>
            <consortium name="International Silkworm Genome Consortium"/>
        </authorList>
    </citation>
    <scope>NUCLEOTIDE SEQUENCE [LARGE SCALE GENOMIC DNA]</scope>
    <source>
        <strain evidence="6">p50T</strain>
    </source>
</reference>
<gene>
    <name evidence="5" type="primary">101737635</name>
</gene>
<dbReference type="OrthoDB" id="37659at2759"/>
<dbReference type="SUPFAM" id="SSF51735">
    <property type="entry name" value="NAD(P)-binding Rossmann-fold domains"/>
    <property type="match status" value="1"/>
</dbReference>
<protein>
    <recommendedName>
        <fullName evidence="7">15-hydroxyprostaglandin dehydrogenase [NAD(+)]-like</fullName>
    </recommendedName>
</protein>
<evidence type="ECO:0000313" key="6">
    <source>
        <dbReference type="Proteomes" id="UP000005204"/>
    </source>
</evidence>
<evidence type="ECO:0008006" key="7">
    <source>
        <dbReference type="Google" id="ProtNLM"/>
    </source>
</evidence>
<dbReference type="PRINTS" id="PR00081">
    <property type="entry name" value="GDHRDH"/>
</dbReference>
<dbReference type="Gene3D" id="3.40.50.720">
    <property type="entry name" value="NAD(P)-binding Rossmann-like Domain"/>
    <property type="match status" value="1"/>
</dbReference>
<evidence type="ECO:0000313" key="5">
    <source>
        <dbReference type="EnsemblMetazoa" id="XP_004927261.1"/>
    </source>
</evidence>
<dbReference type="PANTHER" id="PTHR44229">
    <property type="entry name" value="15-HYDROXYPROSTAGLANDIN DEHYDROGENASE [NAD(+)]"/>
    <property type="match status" value="1"/>
</dbReference>
<dbReference type="GO" id="GO:0005737">
    <property type="term" value="C:cytoplasm"/>
    <property type="evidence" value="ECO:0007669"/>
    <property type="project" value="TreeGrafter"/>
</dbReference>
<reference evidence="5" key="2">
    <citation type="submission" date="2022-06" db="UniProtKB">
        <authorList>
            <consortium name="EnsemblMetazoa"/>
        </authorList>
    </citation>
    <scope>IDENTIFICATION</scope>
    <source>
        <strain evidence="5">p50T (Dazao)</strain>
    </source>
</reference>
<organism evidence="5 6">
    <name type="scientific">Bombyx mori</name>
    <name type="common">Silk moth</name>
    <dbReference type="NCBI Taxonomy" id="7091"/>
    <lineage>
        <taxon>Eukaryota</taxon>
        <taxon>Metazoa</taxon>
        <taxon>Ecdysozoa</taxon>
        <taxon>Arthropoda</taxon>
        <taxon>Hexapoda</taxon>
        <taxon>Insecta</taxon>
        <taxon>Pterygota</taxon>
        <taxon>Neoptera</taxon>
        <taxon>Endopterygota</taxon>
        <taxon>Lepidoptera</taxon>
        <taxon>Glossata</taxon>
        <taxon>Ditrysia</taxon>
        <taxon>Bombycoidea</taxon>
        <taxon>Bombycidae</taxon>
        <taxon>Bombycinae</taxon>
        <taxon>Bombyx</taxon>
    </lineage>
</organism>
<feature type="chain" id="PRO_5035779155" description="15-hydroxyprostaglandin dehydrogenase [NAD(+)]-like" evidence="4">
    <location>
        <begin position="19"/>
        <end position="285"/>
    </location>
</feature>
<proteinExistence type="inferred from homology"/>
<dbReference type="GO" id="GO:0016616">
    <property type="term" value="F:oxidoreductase activity, acting on the CH-OH group of donors, NAD or NADP as acceptor"/>
    <property type="evidence" value="ECO:0007669"/>
    <property type="project" value="TreeGrafter"/>
</dbReference>
<keyword evidence="2" id="KW-0560">Oxidoreductase</keyword>
<dbReference type="PROSITE" id="PS00061">
    <property type="entry name" value="ADH_SHORT"/>
    <property type="match status" value="1"/>
</dbReference>
<dbReference type="SMR" id="A0A8R2ALI3"/>
<keyword evidence="6" id="KW-1185">Reference proteome</keyword>
<evidence type="ECO:0000256" key="2">
    <source>
        <dbReference type="ARBA" id="ARBA00023002"/>
    </source>
</evidence>
<sequence length="285" mass="31415">MAVELTFLFCLVILSVRANSISDKDLKGKNVIVTGAARGIGYAIADNFLANGVNLIIILDKNVTNGVRAAETLKCKYGRGKTIFIPCDVTKDLQLWDGIIKKHGPIHVLVNNAGILDEDQPREMILTNSVAPIEWSLKFREYARNDKGGPGGTIINTASRSGYRITPFMVSYVSSKHASLAFSKSLGHPYNFKRTGIRIVALCPELTYTAMTAKQTVWDDQLEDYKKVVKDAVWQKPDVVGKAAVHIFKNAESGTAWRIAGGHLSVAPVYLYMTDEEIEKAIKQN</sequence>
<evidence type="ECO:0000256" key="1">
    <source>
        <dbReference type="ARBA" id="ARBA00006484"/>
    </source>
</evidence>
<comment type="similarity">
    <text evidence="1 3">Belongs to the short-chain dehydrogenases/reductases (SDR) family.</text>
</comment>
<dbReference type="InterPro" id="IPR002347">
    <property type="entry name" value="SDR_fam"/>
</dbReference>
<dbReference type="AlphaFoldDB" id="A0A8R2ALI3"/>